<dbReference type="Pfam" id="PF12066">
    <property type="entry name" value="SERRATE_Ars2_N"/>
    <property type="match status" value="1"/>
</dbReference>
<evidence type="ECO:0000313" key="3">
    <source>
        <dbReference type="EMBL" id="PNT65874.1"/>
    </source>
</evidence>
<feature type="compositionally biased region" description="Basic and acidic residues" evidence="1">
    <location>
        <begin position="1"/>
        <end position="17"/>
    </location>
</feature>
<dbReference type="PROSITE" id="PS00028">
    <property type="entry name" value="ZINC_FINGER_C2H2_1"/>
    <property type="match status" value="1"/>
</dbReference>
<dbReference type="PANTHER" id="PTHR13165:SF4">
    <property type="entry name" value="OS02G0149600 PROTEIN"/>
    <property type="match status" value="1"/>
</dbReference>
<dbReference type="EMBL" id="CM000882">
    <property type="protein sequence ID" value="PNT65874.1"/>
    <property type="molecule type" value="Genomic_DNA"/>
</dbReference>
<dbReference type="Pfam" id="PF04959">
    <property type="entry name" value="ARS2"/>
    <property type="match status" value="1"/>
</dbReference>
<evidence type="ECO:0000313" key="5">
    <source>
        <dbReference type="Proteomes" id="UP000008810"/>
    </source>
</evidence>
<dbReference type="EnsemblPlants" id="PNT65874">
    <property type="protein sequence ID" value="PNT65874"/>
    <property type="gene ID" value="BRADI_3g03840v3"/>
</dbReference>
<dbReference type="PANTHER" id="PTHR13165">
    <property type="entry name" value="ARSENITE-RESISTANCE PROTEIN 2"/>
    <property type="match status" value="1"/>
</dbReference>
<gene>
    <name evidence="3" type="ORF">BRADI_3g03840v3</name>
</gene>
<proteinExistence type="predicted"/>
<feature type="region of interest" description="Disordered" evidence="1">
    <location>
        <begin position="294"/>
        <end position="338"/>
    </location>
</feature>
<protein>
    <recommendedName>
        <fullName evidence="2">C2H2-type domain-containing protein</fullName>
    </recommendedName>
</protein>
<reference evidence="3" key="2">
    <citation type="submission" date="2017-06" db="EMBL/GenBank/DDBJ databases">
        <title>WGS assembly of Brachypodium distachyon.</title>
        <authorList>
            <consortium name="The International Brachypodium Initiative"/>
            <person name="Lucas S."/>
            <person name="Harmon-Smith M."/>
            <person name="Lail K."/>
            <person name="Tice H."/>
            <person name="Grimwood J."/>
            <person name="Bruce D."/>
            <person name="Barry K."/>
            <person name="Shu S."/>
            <person name="Lindquist E."/>
            <person name="Wang M."/>
            <person name="Pitluck S."/>
            <person name="Vogel J.P."/>
            <person name="Garvin D.F."/>
            <person name="Mockler T.C."/>
            <person name="Schmutz J."/>
            <person name="Rokhsar D."/>
            <person name="Bevan M.W."/>
        </authorList>
    </citation>
    <scope>NUCLEOTIDE SEQUENCE</scope>
    <source>
        <strain evidence="3">Bd21</strain>
    </source>
</reference>
<feature type="region of interest" description="Disordered" evidence="1">
    <location>
        <begin position="1"/>
        <end position="190"/>
    </location>
</feature>
<dbReference type="Proteomes" id="UP000008810">
    <property type="component" value="Chromosome 3"/>
</dbReference>
<feature type="compositionally biased region" description="Low complexity" evidence="1">
    <location>
        <begin position="152"/>
        <end position="161"/>
    </location>
</feature>
<dbReference type="GO" id="GO:0016604">
    <property type="term" value="C:nuclear body"/>
    <property type="evidence" value="ECO:0000318"/>
    <property type="project" value="GO_Central"/>
</dbReference>
<dbReference type="OrthoDB" id="342064at2759"/>
<organism evidence="3">
    <name type="scientific">Brachypodium distachyon</name>
    <name type="common">Purple false brome</name>
    <name type="synonym">Trachynia distachya</name>
    <dbReference type="NCBI Taxonomy" id="15368"/>
    <lineage>
        <taxon>Eukaryota</taxon>
        <taxon>Viridiplantae</taxon>
        <taxon>Streptophyta</taxon>
        <taxon>Embryophyta</taxon>
        <taxon>Tracheophyta</taxon>
        <taxon>Spermatophyta</taxon>
        <taxon>Magnoliopsida</taxon>
        <taxon>Liliopsida</taxon>
        <taxon>Poales</taxon>
        <taxon>Poaceae</taxon>
        <taxon>BOP clade</taxon>
        <taxon>Pooideae</taxon>
        <taxon>Stipodae</taxon>
        <taxon>Brachypodieae</taxon>
        <taxon>Brachypodium</taxon>
    </lineage>
</organism>
<evidence type="ECO:0000313" key="4">
    <source>
        <dbReference type="EnsemblPlants" id="PNT65874"/>
    </source>
</evidence>
<dbReference type="InterPro" id="IPR007042">
    <property type="entry name" value="SERRATE/Ars2_C"/>
</dbReference>
<dbReference type="InterPro" id="IPR013087">
    <property type="entry name" value="Znf_C2H2_type"/>
</dbReference>
<dbReference type="GO" id="GO:0031053">
    <property type="term" value="P:primary miRNA processing"/>
    <property type="evidence" value="ECO:0000318"/>
    <property type="project" value="GO_Central"/>
</dbReference>
<feature type="region of interest" description="Disordered" evidence="1">
    <location>
        <begin position="635"/>
        <end position="677"/>
    </location>
</feature>
<sequence>MARDVHDRALSPDDQRRGCSQPQGPLPPPPPLGSSRPKRLVEDDDDDEDQLLLPPPPPLGSSRPKRLDDDDRLLLPPPPPLGSSRPKRLVEDENDDDRLLLPPPPPLRSPRPKRLVEDDRLEADSPRNNGTPRGHGRSPENVYAPLLPAPPAGSSRPGPVVYRLLESESPPDGRSPNPGDGPDSGYGAFSNVHGTERKGLMTYKQFCLFLEDDVSPGEAGSRYQEYKTAYITTQKRAYFDLHKDEIRLKEKYHPTNLLSVIERRNGFCKAAAKDLILDLRTGVLDCGPGMTAGAASKLGNNNAGSSDNDEDYGSKRRKNRRGPQKEPEPLSTAPKAHPISSKYRRIQTDIVQTLALVKKLDAEKGIVGNILSTSDHGMSDVDRSHVGSVGPIVIVQGLSTVKGLEGVELLDTLLTYLWRVHGVDYYGMCEMRDAKGFRHVRDDNKSTIAFNISAADWEKKLDSFWHERLMNGKDPLVVLASQDKIDAATVETLEPYVKKIMDDKFSWKYGCGALGCIKIFHAPEFVHRHLKLKHPELVSELTSKVQEDIYRQNYMNDPNAPGGIPVMQQSAPNRDRIRQIPDEQISGAFDLHGLNAPFAPESLPPPLLIPVPGAGPLGPFVPAPPEMAIQMMEEQRPPRPNGAQHGKPPLMPRPMMPMYPHFPRDPRPLRNYDDLDAPDEEVTVIDYRSL</sequence>
<reference evidence="3 4" key="1">
    <citation type="journal article" date="2010" name="Nature">
        <title>Genome sequencing and analysis of the model grass Brachypodium distachyon.</title>
        <authorList>
            <consortium name="International Brachypodium Initiative"/>
        </authorList>
    </citation>
    <scope>NUCLEOTIDE SEQUENCE [LARGE SCALE GENOMIC DNA]</scope>
    <source>
        <strain evidence="3 4">Bd21</strain>
    </source>
</reference>
<dbReference type="InterPro" id="IPR039727">
    <property type="entry name" value="SE/Ars2"/>
</dbReference>
<dbReference type="STRING" id="15368.A0A2K2CV17"/>
<dbReference type="InParanoid" id="A0A2K2CV17"/>
<keyword evidence="5" id="KW-1185">Reference proteome</keyword>
<dbReference type="AlphaFoldDB" id="A0A2K2CV17"/>
<accession>A0A2K2CV17</accession>
<evidence type="ECO:0000256" key="1">
    <source>
        <dbReference type="SAM" id="MobiDB-lite"/>
    </source>
</evidence>
<dbReference type="InterPro" id="IPR021933">
    <property type="entry name" value="SERRATE/Ars2_N"/>
</dbReference>
<reference evidence="4" key="3">
    <citation type="submission" date="2018-08" db="UniProtKB">
        <authorList>
            <consortium name="EnsemblPlants"/>
        </authorList>
    </citation>
    <scope>IDENTIFICATION</scope>
    <source>
        <strain evidence="4">cv. Bd21</strain>
    </source>
</reference>
<evidence type="ECO:0000259" key="2">
    <source>
        <dbReference type="PROSITE" id="PS00028"/>
    </source>
</evidence>
<dbReference type="Gramene" id="PNT65874">
    <property type="protein sequence ID" value="PNT65874"/>
    <property type="gene ID" value="BRADI_3g03840v3"/>
</dbReference>
<feature type="compositionally biased region" description="Basic and acidic residues" evidence="1">
    <location>
        <begin position="114"/>
        <end position="125"/>
    </location>
</feature>
<feature type="compositionally biased region" description="Basic and acidic residues" evidence="1">
    <location>
        <begin position="662"/>
        <end position="673"/>
    </location>
</feature>
<name>A0A2K2CV17_BRADI</name>
<feature type="domain" description="C2H2-type" evidence="2">
    <location>
        <begin position="511"/>
        <end position="534"/>
    </location>
</feature>